<dbReference type="EMBL" id="NOWC01000019">
    <property type="protein sequence ID" value="OZS73732.1"/>
    <property type="molecule type" value="Genomic_DNA"/>
</dbReference>
<name>A0A1B8SM56_PRORE</name>
<dbReference type="OrthoDB" id="6456970at2"/>
<organism evidence="5 6">
    <name type="scientific">Providencia rettgeri</name>
    <dbReference type="NCBI Taxonomy" id="587"/>
    <lineage>
        <taxon>Bacteria</taxon>
        <taxon>Pseudomonadati</taxon>
        <taxon>Pseudomonadota</taxon>
        <taxon>Gammaproteobacteria</taxon>
        <taxon>Enterobacterales</taxon>
        <taxon>Morganellaceae</taxon>
        <taxon>Providencia</taxon>
    </lineage>
</organism>
<evidence type="ECO:0000256" key="2">
    <source>
        <dbReference type="SAM" id="SignalP"/>
    </source>
</evidence>
<reference evidence="3" key="4">
    <citation type="submission" date="2023-10" db="EMBL/GenBank/DDBJ databases">
        <title>Analysis of Resistance Genes of Carbapenem-resistant Providencia rettgeri.</title>
        <authorList>
            <person name="Liu M."/>
        </authorList>
    </citation>
    <scope>NUCLEOTIDE SEQUENCE</scope>
    <source>
        <strain evidence="3">QITACRE101</strain>
    </source>
</reference>
<comment type="caution">
    <text evidence="5">The sequence shown here is derived from an EMBL/GenBank/DDBJ whole genome shotgun (WGS) entry which is preliminary data.</text>
</comment>
<accession>A0A1B8SM56</accession>
<dbReference type="AlphaFoldDB" id="A0A1B8SM56"/>
<proteinExistence type="predicted"/>
<dbReference type="Proteomes" id="UP001159001">
    <property type="component" value="Unassembled WGS sequence"/>
</dbReference>
<dbReference type="RefSeq" id="WP_004261484.1">
    <property type="nucleotide sequence ID" value="NZ_ABEXOA020000117.1"/>
</dbReference>
<reference evidence="5 6" key="1">
    <citation type="submission" date="2017-07" db="EMBL/GenBank/DDBJ databases">
        <title>blaIMP-27 on transferable plasmids in Proteus mirabilis and Providencia rettgeri.</title>
        <authorList>
            <person name="Potter R."/>
        </authorList>
    </citation>
    <scope>NUCLEOTIDE SEQUENCE [LARGE SCALE GENOMIC DNA]</scope>
    <source>
        <strain evidence="5 6">PR1</strain>
    </source>
</reference>
<dbReference type="PROSITE" id="PS51257">
    <property type="entry name" value="PROKAR_LIPOPROTEIN"/>
    <property type="match status" value="1"/>
</dbReference>
<reference evidence="4" key="2">
    <citation type="submission" date="2022-10" db="EMBL/GenBank/DDBJ databases">
        <title>Bacterial isolates recovered from the One Health project in Brazil.</title>
        <authorList>
            <person name="Valiatti T.B."/>
            <person name="Santos F."/>
            <person name="Cayo R."/>
            <person name="Gales A.C."/>
        </authorList>
    </citation>
    <scope>NUCLEOTIDE SEQUENCE</scope>
    <source>
        <strain evidence="4">PVR188</strain>
    </source>
</reference>
<feature type="chain" id="PRO_5011387764" evidence="2">
    <location>
        <begin position="22"/>
        <end position="68"/>
    </location>
</feature>
<protein>
    <submittedName>
        <fullName evidence="5">Thiamine biosynthesis protein ApbE</fullName>
    </submittedName>
</protein>
<dbReference type="EMBL" id="JARVQW010000001">
    <property type="protein sequence ID" value="MDH2304657.1"/>
    <property type="molecule type" value="Genomic_DNA"/>
</dbReference>
<evidence type="ECO:0000313" key="3">
    <source>
        <dbReference type="EMBL" id="MDH2304657.1"/>
    </source>
</evidence>
<dbReference type="EMBL" id="JAOWIN010000014">
    <property type="protein sequence ID" value="MDI9094381.1"/>
    <property type="molecule type" value="Genomic_DNA"/>
</dbReference>
<keyword evidence="2" id="KW-0732">Signal</keyword>
<evidence type="ECO:0000313" key="4">
    <source>
        <dbReference type="EMBL" id="MDI9094381.1"/>
    </source>
</evidence>
<dbReference type="Proteomes" id="UP000216001">
    <property type="component" value="Unassembled WGS sequence"/>
</dbReference>
<feature type="signal peptide" evidence="2">
    <location>
        <begin position="1"/>
        <end position="21"/>
    </location>
</feature>
<gene>
    <name evidence="5" type="ORF">CHI95_15575</name>
    <name evidence="4" type="ORF">OGX73_17295</name>
    <name evidence="3" type="ORF">QDQ51_04385</name>
</gene>
<dbReference type="Proteomes" id="UP001162044">
    <property type="component" value="Unassembled WGS sequence"/>
</dbReference>
<feature type="region of interest" description="Disordered" evidence="1">
    <location>
        <begin position="24"/>
        <end position="54"/>
    </location>
</feature>
<evidence type="ECO:0000256" key="1">
    <source>
        <dbReference type="SAM" id="MobiDB-lite"/>
    </source>
</evidence>
<evidence type="ECO:0000313" key="5">
    <source>
        <dbReference type="EMBL" id="OZS73732.1"/>
    </source>
</evidence>
<sequence length="68" mass="7305">MHKNKAILVCFVIALVTACSSNTKPQTKSDTCEIKMDTPEGNLPGKIEQSSGNSPECKAIERAIDKAI</sequence>
<reference evidence="3" key="3">
    <citation type="submission" date="2023-04" db="EMBL/GenBank/DDBJ databases">
        <authorList>
            <person name="Li W."/>
        </authorList>
    </citation>
    <scope>NUCLEOTIDE SEQUENCE</scope>
    <source>
        <strain evidence="3">QITACRE101</strain>
    </source>
</reference>
<evidence type="ECO:0000313" key="6">
    <source>
        <dbReference type="Proteomes" id="UP000216001"/>
    </source>
</evidence>